<reference evidence="1 2" key="1">
    <citation type="journal article" date="2016" name="Nat. Commun.">
        <title>Thousands of microbial genomes shed light on interconnected biogeochemical processes in an aquifer system.</title>
        <authorList>
            <person name="Anantharaman K."/>
            <person name="Brown C.T."/>
            <person name="Hug L.A."/>
            <person name="Sharon I."/>
            <person name="Castelle C.J."/>
            <person name="Probst A.J."/>
            <person name="Thomas B.C."/>
            <person name="Singh A."/>
            <person name="Wilkins M.J."/>
            <person name="Karaoz U."/>
            <person name="Brodie E.L."/>
            <person name="Williams K.H."/>
            <person name="Hubbard S.S."/>
            <person name="Banfield J.F."/>
        </authorList>
    </citation>
    <scope>NUCLEOTIDE SEQUENCE [LARGE SCALE GENOMIC DNA]</scope>
</reference>
<accession>A0A1F6SY98</accession>
<proteinExistence type="predicted"/>
<protein>
    <submittedName>
        <fullName evidence="1">Uncharacterized protein</fullName>
    </submittedName>
</protein>
<sequence>MRTAGLEPVATFRKLPQEYGTWRLRPPFDDDARRAAGFSERELALLEELAGVTDRPPINSNPR</sequence>
<dbReference type="EMBL" id="MFSQ01000142">
    <property type="protein sequence ID" value="OGI37659.1"/>
    <property type="molecule type" value="Genomic_DNA"/>
</dbReference>
<evidence type="ECO:0000313" key="2">
    <source>
        <dbReference type="Proteomes" id="UP000178379"/>
    </source>
</evidence>
<name>A0A1F6SY98_9PROT</name>
<comment type="caution">
    <text evidence="1">The sequence shown here is derived from an EMBL/GenBank/DDBJ whole genome shotgun (WGS) entry which is preliminary data.</text>
</comment>
<dbReference type="AlphaFoldDB" id="A0A1F6SY98"/>
<gene>
    <name evidence="1" type="ORF">A2140_06345</name>
</gene>
<dbReference type="Proteomes" id="UP000178379">
    <property type="component" value="Unassembled WGS sequence"/>
</dbReference>
<evidence type="ECO:0000313" key="1">
    <source>
        <dbReference type="EMBL" id="OGI37659.1"/>
    </source>
</evidence>
<organism evidence="1 2">
    <name type="scientific">Candidatus Muproteobacteria bacterium RBG_16_62_13</name>
    <dbReference type="NCBI Taxonomy" id="1817756"/>
    <lineage>
        <taxon>Bacteria</taxon>
        <taxon>Pseudomonadati</taxon>
        <taxon>Pseudomonadota</taxon>
        <taxon>Candidatus Muproteobacteria</taxon>
    </lineage>
</organism>